<accession>A0A1Q6HVA3</accession>
<feature type="transmembrane region" description="Helical" evidence="7">
    <location>
        <begin position="438"/>
        <end position="459"/>
    </location>
</feature>
<keyword evidence="5 7" id="KW-1133">Transmembrane helix</keyword>
<protein>
    <submittedName>
        <fullName evidence="8">Lipopolysaccharide biosynthesis protein</fullName>
    </submittedName>
</protein>
<evidence type="ECO:0000256" key="1">
    <source>
        <dbReference type="ARBA" id="ARBA00004651"/>
    </source>
</evidence>
<feature type="transmembrane region" description="Helical" evidence="7">
    <location>
        <begin position="110"/>
        <end position="130"/>
    </location>
</feature>
<feature type="transmembrane region" description="Helical" evidence="7">
    <location>
        <begin position="378"/>
        <end position="401"/>
    </location>
</feature>
<feature type="transmembrane region" description="Helical" evidence="7">
    <location>
        <begin position="18"/>
        <end position="36"/>
    </location>
</feature>
<reference evidence="8 9" key="1">
    <citation type="journal article" date="2016" name="Nat. Biotechnol.">
        <title>Measurement of bacterial replication rates in microbial communities.</title>
        <authorList>
            <person name="Brown C.T."/>
            <person name="Olm M.R."/>
            <person name="Thomas B.C."/>
            <person name="Banfield J.F."/>
        </authorList>
    </citation>
    <scope>NUCLEOTIDE SEQUENCE [LARGE SCALE GENOMIC DNA]</scope>
    <source>
        <strain evidence="8">45_41</strain>
    </source>
</reference>
<feature type="transmembrane region" description="Helical" evidence="7">
    <location>
        <begin position="321"/>
        <end position="340"/>
    </location>
</feature>
<feature type="transmembrane region" description="Helical" evidence="7">
    <location>
        <begin position="289"/>
        <end position="309"/>
    </location>
</feature>
<dbReference type="GO" id="GO:0005886">
    <property type="term" value="C:plasma membrane"/>
    <property type="evidence" value="ECO:0007669"/>
    <property type="project" value="UniProtKB-SubCell"/>
</dbReference>
<sequence>MKNNIVITSFAWKMAERVLLQGLAVVVQVILARLLMPSDFAAVALINAVIHYLGLFVQSGLSTVVVQKKELDNKDISTLMTYSLCTATLLYISIFFLAPLLSNYYNVGDLILPIRVAALSLFLYSFNSIQTGILSRQMRFRTIFFLSIVAMPIAAVIAITMAFCGMGIWALICNTLLNILLTVIIMNTMPELRIKLGFSFIRFKQLFSFSGKILLTTLISGGGDTLRTLVIGKFYSQNSLAFYDRAYYYANLVTQTVNTSIQSVLLPVFSQNQESIEGVKNMARKSVRLSAFFMIPILAAVALVARPLILILLSEKWLPCAPFLSIFCMLRIPCIITSVDKQVYYALGKSQIGLYFEIVLLILNVLSLFVTITAGVMYVAIGFTVIEYLSNIILCVVSQSVYSYSLRERIADLIKPTINSIFMVAIAYSVSPLISNDWLLFGCQVVICLFSYIIFSRLANDENLSYILKLI</sequence>
<dbReference type="CDD" id="cd13127">
    <property type="entry name" value="MATE_tuaB_like"/>
    <property type="match status" value="1"/>
</dbReference>
<gene>
    <name evidence="8" type="ORF">BHV79_15510</name>
</gene>
<evidence type="ECO:0000313" key="8">
    <source>
        <dbReference type="EMBL" id="OKZ30575.1"/>
    </source>
</evidence>
<evidence type="ECO:0000256" key="3">
    <source>
        <dbReference type="ARBA" id="ARBA00022475"/>
    </source>
</evidence>
<evidence type="ECO:0000256" key="7">
    <source>
        <dbReference type="SAM" id="Phobius"/>
    </source>
</evidence>
<proteinExistence type="inferred from homology"/>
<dbReference type="PANTHER" id="PTHR30250">
    <property type="entry name" value="PST FAMILY PREDICTED COLANIC ACID TRANSPORTER"/>
    <property type="match status" value="1"/>
</dbReference>
<feature type="transmembrane region" description="Helical" evidence="7">
    <location>
        <begin position="78"/>
        <end position="98"/>
    </location>
</feature>
<feature type="transmembrane region" description="Helical" evidence="7">
    <location>
        <begin position="142"/>
        <end position="162"/>
    </location>
</feature>
<evidence type="ECO:0000256" key="2">
    <source>
        <dbReference type="ARBA" id="ARBA00007430"/>
    </source>
</evidence>
<comment type="similarity">
    <text evidence="2">Belongs to the polysaccharide synthase family.</text>
</comment>
<dbReference type="InterPro" id="IPR050833">
    <property type="entry name" value="Poly_Biosynth_Transport"/>
</dbReference>
<comment type="subcellular location">
    <subcellularLocation>
        <location evidence="1">Cell membrane</location>
        <topology evidence="1">Multi-pass membrane protein</topology>
    </subcellularLocation>
</comment>
<organism evidence="8 9">
    <name type="scientific">Bacteroides uniformis</name>
    <dbReference type="NCBI Taxonomy" id="820"/>
    <lineage>
        <taxon>Bacteria</taxon>
        <taxon>Pseudomonadati</taxon>
        <taxon>Bacteroidota</taxon>
        <taxon>Bacteroidia</taxon>
        <taxon>Bacteroidales</taxon>
        <taxon>Bacteroidaceae</taxon>
        <taxon>Bacteroides</taxon>
    </lineage>
</organism>
<evidence type="ECO:0000256" key="5">
    <source>
        <dbReference type="ARBA" id="ARBA00022989"/>
    </source>
</evidence>
<keyword evidence="4 7" id="KW-0812">Transmembrane</keyword>
<dbReference type="PANTHER" id="PTHR30250:SF10">
    <property type="entry name" value="LIPOPOLYSACCHARIDE BIOSYNTHESIS PROTEIN WZXC"/>
    <property type="match status" value="1"/>
</dbReference>
<evidence type="ECO:0000256" key="6">
    <source>
        <dbReference type="ARBA" id="ARBA00023136"/>
    </source>
</evidence>
<dbReference type="EMBL" id="MNQU01000275">
    <property type="protein sequence ID" value="OKZ30575.1"/>
    <property type="molecule type" value="Genomic_DNA"/>
</dbReference>
<feature type="transmembrane region" description="Helical" evidence="7">
    <location>
        <begin position="42"/>
        <end position="66"/>
    </location>
</feature>
<feature type="transmembrane region" description="Helical" evidence="7">
    <location>
        <begin position="168"/>
        <end position="186"/>
    </location>
</feature>
<keyword evidence="3" id="KW-1003">Cell membrane</keyword>
<feature type="transmembrane region" description="Helical" evidence="7">
    <location>
        <begin position="352"/>
        <end position="372"/>
    </location>
</feature>
<feature type="transmembrane region" description="Helical" evidence="7">
    <location>
        <begin position="413"/>
        <end position="432"/>
    </location>
</feature>
<dbReference type="AlphaFoldDB" id="A0A1Q6HVA3"/>
<keyword evidence="6 7" id="KW-0472">Membrane</keyword>
<dbReference type="Proteomes" id="UP000186549">
    <property type="component" value="Unassembled WGS sequence"/>
</dbReference>
<name>A0A1Q6HVA3_BACUN</name>
<dbReference type="RefSeq" id="WP_413565099.1">
    <property type="nucleotide sequence ID" value="NZ_JBCHEQ010000007.1"/>
</dbReference>
<comment type="caution">
    <text evidence="8">The sequence shown here is derived from an EMBL/GenBank/DDBJ whole genome shotgun (WGS) entry which is preliminary data.</text>
</comment>
<dbReference type="Pfam" id="PF13440">
    <property type="entry name" value="Polysacc_synt_3"/>
    <property type="match status" value="1"/>
</dbReference>
<evidence type="ECO:0000256" key="4">
    <source>
        <dbReference type="ARBA" id="ARBA00022692"/>
    </source>
</evidence>
<evidence type="ECO:0000313" key="9">
    <source>
        <dbReference type="Proteomes" id="UP000186549"/>
    </source>
</evidence>